<dbReference type="OrthoDB" id="291007at2759"/>
<feature type="domain" description="CUB" evidence="5">
    <location>
        <begin position="39"/>
        <end position="159"/>
    </location>
</feature>
<evidence type="ECO:0000313" key="7">
    <source>
        <dbReference type="Proteomes" id="UP000186922"/>
    </source>
</evidence>
<dbReference type="CDD" id="cd00041">
    <property type="entry name" value="CUB"/>
    <property type="match status" value="4"/>
</dbReference>
<organism evidence="6 7">
    <name type="scientific">Ramazzottius varieornatus</name>
    <name type="common">Water bear</name>
    <name type="synonym">Tardigrade</name>
    <dbReference type="NCBI Taxonomy" id="947166"/>
    <lineage>
        <taxon>Eukaryota</taxon>
        <taxon>Metazoa</taxon>
        <taxon>Ecdysozoa</taxon>
        <taxon>Tardigrada</taxon>
        <taxon>Eutardigrada</taxon>
        <taxon>Parachela</taxon>
        <taxon>Hypsibioidea</taxon>
        <taxon>Ramazzottiidae</taxon>
        <taxon>Ramazzottius</taxon>
    </lineage>
</organism>
<proteinExistence type="predicted"/>
<protein>
    <recommendedName>
        <fullName evidence="5">CUB domain-containing protein</fullName>
    </recommendedName>
</protein>
<feature type="domain" description="CUB" evidence="5">
    <location>
        <begin position="330"/>
        <end position="450"/>
    </location>
</feature>
<sequence>MTGHSWAFFRLLQPVWIRFLPIVFCMASWSLADSTDENCGQSFNVTPTNPVILKSPNHPSQYNNHAHCEYDFNGPDGTRLKFSYLTFEVEDRSTFYGHCHDQLILKETVNGTEYETRRTVNCGILRGKVIFSKTNYVRGVFTSDATRTFRGFRIQIEAIGGPTNLPDLSHSNDWTTQRETNFWDDDYSTATPPTTISALKRIQMMNQSFFRCSTAMRIDFNETKYIASPNYPEKYANSLYCAFPIQGPEGSVLQFDTEDFSLEGQTPPVCRDTFSITDYPSLYQGRSVMYCGSKGPDQYRSATNNVRVRFITDVSVTDRGYNISVSAIPVQPEITNVPPGSTGTFTSPNYPQPYPLLSNRTYHFITAPDYRLLFQSDKLHIEYDASCMYDYLEFMEFDNYTSKFTRPLGRRFCGAIPNFNLQSDTNQVVVNFVTDSTSHWTGFNISVQAISKTPPLYNVSANGTIYLTSLNYPRAYAPSTKTTYNILAPSGYVLQFSSVSFDVEGPLSEKCPHDYLQFFERRAKKVIRLDGPERFCGRIGPEELRSTTRYVKAIFFTDDSLSLTGFNISIKAVPLTSQQPSLASKAARRRTAFLFIVLGSSLHLVVQNLSL</sequence>
<dbReference type="STRING" id="947166.A0A1D1UYH7"/>
<accession>A0A1D1UYH7</accession>
<evidence type="ECO:0000313" key="6">
    <source>
        <dbReference type="EMBL" id="GAU91493.1"/>
    </source>
</evidence>
<dbReference type="SUPFAM" id="SSF49854">
    <property type="entry name" value="Spermadhesin, CUB domain"/>
    <property type="match status" value="4"/>
</dbReference>
<dbReference type="AlphaFoldDB" id="A0A1D1UYH7"/>
<keyword evidence="2" id="KW-1015">Disulfide bond</keyword>
<feature type="chain" id="PRO_5008897794" description="CUB domain-containing protein" evidence="4">
    <location>
        <begin position="33"/>
        <end position="611"/>
    </location>
</feature>
<dbReference type="PROSITE" id="PS01180">
    <property type="entry name" value="CUB"/>
    <property type="match status" value="4"/>
</dbReference>
<evidence type="ECO:0000256" key="2">
    <source>
        <dbReference type="ARBA" id="ARBA00023157"/>
    </source>
</evidence>
<dbReference type="Gene3D" id="2.60.120.290">
    <property type="entry name" value="Spermadhesin, CUB domain"/>
    <property type="match status" value="4"/>
</dbReference>
<dbReference type="Proteomes" id="UP000186922">
    <property type="component" value="Unassembled WGS sequence"/>
</dbReference>
<feature type="domain" description="CUB" evidence="5">
    <location>
        <begin position="467"/>
        <end position="573"/>
    </location>
</feature>
<evidence type="ECO:0000256" key="1">
    <source>
        <dbReference type="ARBA" id="ARBA00022737"/>
    </source>
</evidence>
<dbReference type="Pfam" id="PF00431">
    <property type="entry name" value="CUB"/>
    <property type="match status" value="4"/>
</dbReference>
<keyword evidence="7" id="KW-1185">Reference proteome</keyword>
<reference evidence="6 7" key="1">
    <citation type="journal article" date="2016" name="Nat. Commun.">
        <title>Extremotolerant tardigrade genome and improved radiotolerance of human cultured cells by tardigrade-unique protein.</title>
        <authorList>
            <person name="Hashimoto T."/>
            <person name="Horikawa D.D."/>
            <person name="Saito Y."/>
            <person name="Kuwahara H."/>
            <person name="Kozuka-Hata H."/>
            <person name="Shin-I T."/>
            <person name="Minakuchi Y."/>
            <person name="Ohishi K."/>
            <person name="Motoyama A."/>
            <person name="Aizu T."/>
            <person name="Enomoto A."/>
            <person name="Kondo K."/>
            <person name="Tanaka S."/>
            <person name="Hara Y."/>
            <person name="Koshikawa S."/>
            <person name="Sagara H."/>
            <person name="Miura T."/>
            <person name="Yokobori S."/>
            <person name="Miyagawa K."/>
            <person name="Suzuki Y."/>
            <person name="Kubo T."/>
            <person name="Oyama M."/>
            <person name="Kohara Y."/>
            <person name="Fujiyama A."/>
            <person name="Arakawa K."/>
            <person name="Katayama T."/>
            <person name="Toyoda A."/>
            <person name="Kunieda T."/>
        </authorList>
    </citation>
    <scope>NUCLEOTIDE SEQUENCE [LARGE SCALE GENOMIC DNA]</scope>
    <source>
        <strain evidence="6 7">YOKOZUNA-1</strain>
    </source>
</reference>
<comment type="caution">
    <text evidence="6">The sequence shown here is derived from an EMBL/GenBank/DDBJ whole genome shotgun (WGS) entry which is preliminary data.</text>
</comment>
<name>A0A1D1UYH7_RAMVA</name>
<dbReference type="InterPro" id="IPR035914">
    <property type="entry name" value="Sperma_CUB_dom_sf"/>
</dbReference>
<feature type="domain" description="CUB" evidence="5">
    <location>
        <begin position="212"/>
        <end position="328"/>
    </location>
</feature>
<gene>
    <name evidence="6" type="primary">RvY_03733-1</name>
    <name evidence="6" type="synonym">RvY_03733.1</name>
    <name evidence="6" type="ORF">RvY_03733</name>
</gene>
<evidence type="ECO:0000256" key="4">
    <source>
        <dbReference type="SAM" id="SignalP"/>
    </source>
</evidence>
<dbReference type="SMART" id="SM00042">
    <property type="entry name" value="CUB"/>
    <property type="match status" value="4"/>
</dbReference>
<dbReference type="PANTHER" id="PTHR24251:SF50">
    <property type="entry name" value="ATTRACTIN-LIKE 1A"/>
    <property type="match status" value="1"/>
</dbReference>
<evidence type="ECO:0000256" key="3">
    <source>
        <dbReference type="PROSITE-ProRule" id="PRU00059"/>
    </source>
</evidence>
<comment type="caution">
    <text evidence="3">Lacks conserved residue(s) required for the propagation of feature annotation.</text>
</comment>
<dbReference type="PANTHER" id="PTHR24251">
    <property type="entry name" value="OVOCHYMASE-RELATED"/>
    <property type="match status" value="1"/>
</dbReference>
<dbReference type="EMBL" id="BDGG01000002">
    <property type="protein sequence ID" value="GAU91493.1"/>
    <property type="molecule type" value="Genomic_DNA"/>
</dbReference>
<feature type="signal peptide" evidence="4">
    <location>
        <begin position="1"/>
        <end position="32"/>
    </location>
</feature>
<keyword evidence="1" id="KW-0677">Repeat</keyword>
<dbReference type="InterPro" id="IPR000859">
    <property type="entry name" value="CUB_dom"/>
</dbReference>
<keyword evidence="4" id="KW-0732">Signal</keyword>
<evidence type="ECO:0000259" key="5">
    <source>
        <dbReference type="PROSITE" id="PS01180"/>
    </source>
</evidence>